<evidence type="ECO:0000313" key="5">
    <source>
        <dbReference type="Proteomes" id="UP001224775"/>
    </source>
</evidence>
<name>A0AAD8Y8F8_9STRA</name>
<dbReference type="Pfam" id="PF14744">
    <property type="entry name" value="WASH-7_mid"/>
    <property type="match status" value="1"/>
</dbReference>
<dbReference type="GO" id="GO:0016197">
    <property type="term" value="P:endosomal transport"/>
    <property type="evidence" value="ECO:0007669"/>
    <property type="project" value="TreeGrafter"/>
</dbReference>
<dbReference type="InterPro" id="IPR027307">
    <property type="entry name" value="WASH7"/>
</dbReference>
<accession>A0AAD8Y8F8</accession>
<feature type="domain" description="WASH complex subunit 7 C-terminal" evidence="3">
    <location>
        <begin position="1150"/>
        <end position="1313"/>
    </location>
</feature>
<dbReference type="Pfam" id="PF14746">
    <property type="entry name" value="WASH-7_C"/>
    <property type="match status" value="1"/>
</dbReference>
<comment type="caution">
    <text evidence="4">The sequence shown here is derived from an EMBL/GenBank/DDBJ whole genome shotgun (WGS) entry which is preliminary data.</text>
</comment>
<gene>
    <name evidence="4" type="ORF">QTG54_007317</name>
</gene>
<proteinExistence type="predicted"/>
<protein>
    <submittedName>
        <fullName evidence="4">WASH complex subunit 7</fullName>
    </submittedName>
</protein>
<dbReference type="GO" id="GO:0005768">
    <property type="term" value="C:endosome"/>
    <property type="evidence" value="ECO:0007669"/>
    <property type="project" value="TreeGrafter"/>
</dbReference>
<dbReference type="InterPro" id="IPR028282">
    <property type="entry name" value="WASH-7_central"/>
</dbReference>
<dbReference type="Pfam" id="PF14745">
    <property type="entry name" value="WASH-4_N"/>
    <property type="match status" value="1"/>
</dbReference>
<keyword evidence="5" id="KW-1185">Reference proteome</keyword>
<reference evidence="4" key="1">
    <citation type="submission" date="2023-06" db="EMBL/GenBank/DDBJ databases">
        <title>Survivors Of The Sea: Transcriptome response of Skeletonema marinoi to long-term dormancy.</title>
        <authorList>
            <person name="Pinder M.I.M."/>
            <person name="Kourtchenko O."/>
            <person name="Robertson E.K."/>
            <person name="Larsson T."/>
            <person name="Maumus F."/>
            <person name="Osuna-Cruz C.M."/>
            <person name="Vancaester E."/>
            <person name="Stenow R."/>
            <person name="Vandepoele K."/>
            <person name="Ploug H."/>
            <person name="Bruchert V."/>
            <person name="Godhe A."/>
            <person name="Topel M."/>
        </authorList>
    </citation>
    <scope>NUCLEOTIDE SEQUENCE</scope>
    <source>
        <strain evidence="4">R05AC</strain>
    </source>
</reference>
<evidence type="ECO:0000259" key="3">
    <source>
        <dbReference type="Pfam" id="PF14746"/>
    </source>
</evidence>
<organism evidence="4 5">
    <name type="scientific">Skeletonema marinoi</name>
    <dbReference type="NCBI Taxonomy" id="267567"/>
    <lineage>
        <taxon>Eukaryota</taxon>
        <taxon>Sar</taxon>
        <taxon>Stramenopiles</taxon>
        <taxon>Ochrophyta</taxon>
        <taxon>Bacillariophyta</taxon>
        <taxon>Coscinodiscophyceae</taxon>
        <taxon>Thalassiosirophycidae</taxon>
        <taxon>Thalassiosirales</taxon>
        <taxon>Skeletonemataceae</taxon>
        <taxon>Skeletonema</taxon>
        <taxon>Skeletonema marinoi-dohrnii complex</taxon>
    </lineage>
</organism>
<dbReference type="InterPro" id="IPR028283">
    <property type="entry name" value="WASH-7_C"/>
</dbReference>
<evidence type="ECO:0000313" key="4">
    <source>
        <dbReference type="EMBL" id="KAK1741744.1"/>
    </source>
</evidence>
<dbReference type="GO" id="GO:0071203">
    <property type="term" value="C:WASH complex"/>
    <property type="evidence" value="ECO:0007669"/>
    <property type="project" value="InterPro"/>
</dbReference>
<feature type="domain" description="WASH complex subunit 4 N-terminal" evidence="2">
    <location>
        <begin position="154"/>
        <end position="748"/>
    </location>
</feature>
<sequence length="1316" mass="146394">MASAQRPNPVDPAWSPHVLVSRRLRDACVTNASRLSEQSTIESSSNNDPASIIPNDTVVHPLAQIALARSLCPQPPLDDGITGGGSSVSCDVHYSGMNVRLDPLERAAPHKIVVPFEDNDYTNGLGHSTGLRGELNGASDVNLAEVRSSTWNAITALASLCDEVQEIDNTFQSQILPSIVLFSADESLTPQPSQRIVSKTDVFDDDTQKGRESELLSRIGKFMPALQLASNGTARLRRLVKNMVCQLGGCATPAAVPFYYDGQQAEEDLTLNNSEGAASGVKKVKSTQSPVFGEGVPMFRLGKAIGIALRLLITVDSAIASNEDLQHAWAMYKDVVMEWSEQKRSDDELDEEFESFERMMVQLDFSLMSSRSFIAAIEQNFDPRERFQEAKYQVHEEVRHILTTLYAQNCERINTGDETTERLDCVGVYAMYVLYRHLLPPNVVPDAKLHKTLWSVFPAMCPIMNLYGPLHFLPREFMMLHAPYEAVRGCSADSSEIREAAAALVLKWDGSFKARADKLRLSALGWLAMADSELSPIIMEGYPRLDDTDDIVEGGNFTLASSLADIETASLYILHGVKIAHSASILLSGQLLTHKALGLEHDSGHISSMLSLIEVLKAVEKMLRVRRRSAVMALQRSALKMIASNILKIFEKVRSFVDQRSASTAQGARSIARISACLSTLEGILKGSSSFSPFRRHAIAISVAASLDPMILEDVISTDDLLAVESYLKDLNHFAAIEETLYHVCDCSFLYFYRDLFPAFVQSLYKSSQGSALTHTQSVLSALSDPERIISRVRHLDRSDSSGLTPSFCSYQSLVSKIIQEQYVAPICELIETDLRFAVYSKNLDSSKRNGNDRFAAGVRKLITAPPLYVCRRKIDVKAEIESYLEKTFYDLSTVSLNDCNNYTEMRSIANERFGLNLADPFLPDGSLDQGLDFIYMLRNLESFVSSYNYNMIEQNFVQRKAERGAKSLRTLSVKSVASSLKQHGLGVVSLTIDVCSKLLSRQIALLLDFLADDSIKSLLSKELRWIGNQRKEGSNVYPFSRAIEFTQEMKRVLEQSQSLENGLDWCRSVITEMGNTLTMARMVRTARRKVLSDEMPFLSPIDVSGVRGKDQGAGKSVMGEKVLPITAVEVEEHISAVLNKPDPDIVQSFTGVLKEALLEHEDSFMSGFHCMLPALCLCWMDASLQGKEMMHKKNIARGGYYTDDGFAVGLAFILSAADQRKMYDRLNWFKSIQSKYASDEEDLIERMTAEEKKKDAKIAAAKQSSWFSSSAVDAVEDSDELKNLKMMEKRIEGNRREMAMLFFSMNEATAFLRSL</sequence>
<dbReference type="EMBL" id="JATAAI010000012">
    <property type="protein sequence ID" value="KAK1741744.1"/>
    <property type="molecule type" value="Genomic_DNA"/>
</dbReference>
<dbReference type="Proteomes" id="UP001224775">
    <property type="component" value="Unassembled WGS sequence"/>
</dbReference>
<evidence type="ECO:0000259" key="2">
    <source>
        <dbReference type="Pfam" id="PF14745"/>
    </source>
</evidence>
<dbReference type="PANTHER" id="PTHR31409:SF0">
    <property type="entry name" value="WASH COMPLEX SUBUNIT 4"/>
    <property type="match status" value="1"/>
</dbReference>
<feature type="domain" description="WASH complex subunit 7 central" evidence="1">
    <location>
        <begin position="749"/>
        <end position="1100"/>
    </location>
</feature>
<dbReference type="GO" id="GO:0007032">
    <property type="term" value="P:endosome organization"/>
    <property type="evidence" value="ECO:0007669"/>
    <property type="project" value="TreeGrafter"/>
</dbReference>
<dbReference type="PANTHER" id="PTHR31409">
    <property type="entry name" value="WASH COMPLEX SUBUNIT 4"/>
    <property type="match status" value="1"/>
</dbReference>
<dbReference type="InterPro" id="IPR028191">
    <property type="entry name" value="WASH-4_N"/>
</dbReference>
<evidence type="ECO:0000259" key="1">
    <source>
        <dbReference type="Pfam" id="PF14744"/>
    </source>
</evidence>